<evidence type="ECO:0000313" key="1">
    <source>
        <dbReference type="Proteomes" id="UP000085678"/>
    </source>
</evidence>
<protein>
    <submittedName>
        <fullName evidence="2">Uncharacterized protein LOC106179617</fullName>
    </submittedName>
</protein>
<sequence length="290" mass="32380">MWFAANDMSQNLTQLSQYVCEGELSTHSMVTGVYAMAEGNYVNLVLKMKMKLYAEDDNTTLLAHHVERCGQNMLEYFRREAMSNMSRAAWELEATKDCPAMNLVNATYESGKLACGYGEAVSEMTGLCMPAPSNIVVLWFNASSARNTSISDECSMSYGSIMSMRIEEHAKAINHLLMVTCDSDEMVITGVPGWPLVHLETSGHMSKVIISGIVLQNGTVSEDDYIDCLNKFAKAFQANLPKEDLIGERMLDLEEEYGILDELAEPTLPVKYPRTPGWRPKPEDNPFNGW</sequence>
<dbReference type="RefSeq" id="XP_013418787.1">
    <property type="nucleotide sequence ID" value="XM_013563333.1"/>
</dbReference>
<dbReference type="InParanoid" id="A0A1S3K8G2"/>
<dbReference type="Proteomes" id="UP000085678">
    <property type="component" value="Unplaced"/>
</dbReference>
<organism evidence="1 2">
    <name type="scientific">Lingula anatina</name>
    <name type="common">Brachiopod</name>
    <name type="synonym">Lingula unguis</name>
    <dbReference type="NCBI Taxonomy" id="7574"/>
    <lineage>
        <taxon>Eukaryota</taxon>
        <taxon>Metazoa</taxon>
        <taxon>Spiralia</taxon>
        <taxon>Lophotrochozoa</taxon>
        <taxon>Brachiopoda</taxon>
        <taxon>Linguliformea</taxon>
        <taxon>Lingulata</taxon>
        <taxon>Lingulida</taxon>
        <taxon>Linguloidea</taxon>
        <taxon>Lingulidae</taxon>
        <taxon>Lingula</taxon>
    </lineage>
</organism>
<keyword evidence="1" id="KW-1185">Reference proteome</keyword>
<accession>A0A1S3K8G2</accession>
<name>A0A1S3K8G2_LINAN</name>
<dbReference type="AlphaFoldDB" id="A0A1S3K8G2"/>
<proteinExistence type="predicted"/>
<evidence type="ECO:0000313" key="2">
    <source>
        <dbReference type="RefSeq" id="XP_013418787.1"/>
    </source>
</evidence>
<gene>
    <name evidence="2" type="primary">LOC106179617</name>
</gene>
<reference evidence="2" key="1">
    <citation type="submission" date="2025-08" db="UniProtKB">
        <authorList>
            <consortium name="RefSeq"/>
        </authorList>
    </citation>
    <scope>IDENTIFICATION</scope>
    <source>
        <tissue evidence="2">Gonads</tissue>
    </source>
</reference>
<dbReference type="GeneID" id="106179617"/>
<dbReference type="KEGG" id="lak:106179617"/>